<accession>A0A1S3G806</accession>
<feature type="region of interest" description="Disordered" evidence="9">
    <location>
        <begin position="812"/>
        <end position="853"/>
    </location>
</feature>
<feature type="region of interest" description="Disordered" evidence="9">
    <location>
        <begin position="918"/>
        <end position="939"/>
    </location>
</feature>
<evidence type="ECO:0000313" key="12">
    <source>
        <dbReference type="RefSeq" id="XP_012884958.1"/>
    </source>
</evidence>
<feature type="compositionally biased region" description="Polar residues" evidence="9">
    <location>
        <begin position="821"/>
        <end position="840"/>
    </location>
</feature>
<evidence type="ECO:0000256" key="7">
    <source>
        <dbReference type="ARBA" id="ARBA00023242"/>
    </source>
</evidence>
<evidence type="ECO:0000256" key="9">
    <source>
        <dbReference type="SAM" id="MobiDB-lite"/>
    </source>
</evidence>
<feature type="compositionally biased region" description="Polar residues" evidence="9">
    <location>
        <begin position="419"/>
        <end position="454"/>
    </location>
</feature>
<dbReference type="STRING" id="10020.ENSDORP00000008570"/>
<name>A0A1S3G806_DIPOR</name>
<dbReference type="RefSeq" id="XP_012884958.1">
    <property type="nucleotide sequence ID" value="XM_013029504.1"/>
</dbReference>
<reference evidence="12" key="1">
    <citation type="submission" date="2025-08" db="UniProtKB">
        <authorList>
            <consortium name="RefSeq"/>
        </authorList>
    </citation>
    <scope>IDENTIFICATION</scope>
    <source>
        <tissue evidence="12">Kidney</tissue>
    </source>
</reference>
<feature type="compositionally biased region" description="Gly residues" evidence="9">
    <location>
        <begin position="750"/>
        <end position="760"/>
    </location>
</feature>
<dbReference type="InParanoid" id="A0A1S3G806"/>
<dbReference type="GeneID" id="105995679"/>
<feature type="region of interest" description="Disordered" evidence="9">
    <location>
        <begin position="644"/>
        <end position="693"/>
    </location>
</feature>
<dbReference type="KEGG" id="dord:105995679"/>
<evidence type="ECO:0000313" key="11">
    <source>
        <dbReference type="Proteomes" id="UP000081671"/>
    </source>
</evidence>
<dbReference type="FunCoup" id="A0A1S3G806">
    <property type="interactions" value="2487"/>
</dbReference>
<dbReference type="GO" id="GO:0007221">
    <property type="term" value="P:positive regulation of transcription of Notch receptor target"/>
    <property type="evidence" value="ECO:0007669"/>
    <property type="project" value="InterPro"/>
</dbReference>
<feature type="region of interest" description="Disordered" evidence="9">
    <location>
        <begin position="723"/>
        <end position="763"/>
    </location>
</feature>
<feature type="compositionally biased region" description="Low complexity" evidence="9">
    <location>
        <begin position="844"/>
        <end position="853"/>
    </location>
</feature>
<evidence type="ECO:0000256" key="6">
    <source>
        <dbReference type="ARBA" id="ARBA00023163"/>
    </source>
</evidence>
<evidence type="ECO:0000259" key="10">
    <source>
        <dbReference type="SMART" id="SM01275"/>
    </source>
</evidence>
<keyword evidence="5" id="KW-0010">Activator</keyword>
<keyword evidence="11" id="KW-1185">Reference proteome</keyword>
<dbReference type="Pfam" id="PF20801">
    <property type="entry name" value="MAML1_3_TAD2"/>
    <property type="match status" value="1"/>
</dbReference>
<feature type="region of interest" description="Disordered" evidence="9">
    <location>
        <begin position="382"/>
        <end position="623"/>
    </location>
</feature>
<dbReference type="SMART" id="SM01275">
    <property type="entry name" value="MamL-1"/>
    <property type="match status" value="1"/>
</dbReference>
<feature type="domain" description="Neurogenic mastermind-like N-terminal" evidence="10">
    <location>
        <begin position="115"/>
        <end position="174"/>
    </location>
</feature>
<feature type="compositionally biased region" description="Pro residues" evidence="9">
    <location>
        <begin position="734"/>
        <end position="743"/>
    </location>
</feature>
<evidence type="ECO:0000256" key="2">
    <source>
        <dbReference type="ARBA" id="ARBA00008081"/>
    </source>
</evidence>
<feature type="compositionally biased region" description="Polar residues" evidence="9">
    <location>
        <begin position="220"/>
        <end position="236"/>
    </location>
</feature>
<feature type="compositionally biased region" description="Polar residues" evidence="9">
    <location>
        <begin position="461"/>
        <end position="473"/>
    </location>
</feature>
<organism evidence="11 12">
    <name type="scientific">Dipodomys ordii</name>
    <name type="common">Ord's kangaroo rat</name>
    <dbReference type="NCBI Taxonomy" id="10020"/>
    <lineage>
        <taxon>Eukaryota</taxon>
        <taxon>Metazoa</taxon>
        <taxon>Chordata</taxon>
        <taxon>Craniata</taxon>
        <taxon>Vertebrata</taxon>
        <taxon>Euteleostomi</taxon>
        <taxon>Mammalia</taxon>
        <taxon>Eutheria</taxon>
        <taxon>Euarchontoglires</taxon>
        <taxon>Glires</taxon>
        <taxon>Rodentia</taxon>
        <taxon>Castorimorpha</taxon>
        <taxon>Heteromyidae</taxon>
        <taxon>Dipodomyinae</taxon>
        <taxon>Dipodomys</taxon>
    </lineage>
</organism>
<dbReference type="OrthoDB" id="5982619at2759"/>
<evidence type="ECO:0000256" key="3">
    <source>
        <dbReference type="ARBA" id="ARBA00022976"/>
    </source>
</evidence>
<keyword evidence="8" id="KW-0175">Coiled coil</keyword>
<protein>
    <submittedName>
        <fullName evidence="12">Mastermind-like protein 3</fullName>
    </submittedName>
</protein>
<dbReference type="GO" id="GO:0003713">
    <property type="term" value="F:transcription coactivator activity"/>
    <property type="evidence" value="ECO:0007669"/>
    <property type="project" value="InterPro"/>
</dbReference>
<feature type="coiled-coil region" evidence="8">
    <location>
        <begin position="779"/>
        <end position="810"/>
    </location>
</feature>
<feature type="compositionally biased region" description="Pro residues" evidence="9">
    <location>
        <begin position="667"/>
        <end position="680"/>
    </location>
</feature>
<dbReference type="Pfam" id="PF09596">
    <property type="entry name" value="MamL-1"/>
    <property type="match status" value="1"/>
</dbReference>
<feature type="region of interest" description="Disordered" evidence="9">
    <location>
        <begin position="1087"/>
        <end position="1136"/>
    </location>
</feature>
<feature type="compositionally biased region" description="Polar residues" evidence="9">
    <location>
        <begin position="1090"/>
        <end position="1099"/>
    </location>
</feature>
<sequence>MVSAMPCVRAPGLAPKGRNTGSRRASFPPDLQQPASVSGSFLTGGTPLCPNLELQLGKAERASESAAAKGRRRCLLAPGSRSSCAELASRQPGAAAGNYALQLQRKLLAGRGGVPKHSTVVERLRQRIEGCRRHHVHCENRYQQAQVEQLELERRDTVSLYQRTLEQRAKKSGAGAGKQQHPNKPQQDAEAASAEQRNHTLIMLQETVKRKLEGARSPLNGDQQNGACDGSFSPTSKRVRKDLPVGMDAINSLPNSMPLPSASPLHQLDLKPSLPLQNSGTHAPGLLEDLSKNGRLPEIKIPVNGCSDLENSFTLLQNKDLKQEPLDDPACMDTSETSLSNQNKLFSDINLNDQEWQELIDELANTVPEDDIQDLFNEDFEEKKEPEFSQAATDTPLSQESTSVKSDPSHSPFAHVSMGSPQARPSSSGPPFSTVSTATSLPSVASTPVASNPAGSPANCAVQSPQTPNQAHTPGQAPPRPGNGYLLNPAAAPPVAVAGSGSGPVAVPSSDMSPAEQLKQMAAQQQQRAKLMQHKQQQQQQHSSQASSWSPLGPPSSPYGAAFTAEKPNSPMMYPQAFNNQNPVVPPMANNPQKTSMNNYLPPNPMTMISQQPSSLGPNSLNKQHGLLSYGNTKPLTHFNADLSQRMTPPMANPSKTPLMPYIQQQPQPPHPPQPSPQPPATQQQQLQAPRAHLSEDQKRMLLLKQKGVMSQPMAYAALPAHSQEQHPVGLPRPTGPMQPSGPPGSSGMVSGGSPVGPGFLGSQPQAAIMKQMLMDQRAQLMEQQKQQFLREQRQQQQQQQQQQILAEQQLQQAHLPRPHVQQQRSPYPGQQVSQFQGSPQDMAAARSQAALQSLRTSRMMAQNTGMMGMGPSQNPGTMATAAAQSEMGLAPYSAPPTSQPGMYTMSTGMTQMLQHPNQSGMSIPHSQAQGPRQPASGQGVGMVSGFGQSMLVSAQHPPMKGPGGQALPRTQGPSRLQSVMGAVQQGAQTWQQRSLQGLPGRTSGELAPFNNGTSYPLQAAQPRLTKQHFPQGLSQSVMDTNPAAVRTLNPAAMGRQMMPPLPGQQGASQARPMVMPGLSQAVPGMPAFNQPSAQQQIPGGSYAASSQSQAYERPPQDMSYNYSGEGAGPSFAGLPDSADLVDSIIKGGPGDEWMQELDELFGNP</sequence>
<keyword evidence="6" id="KW-0804">Transcription</keyword>
<dbReference type="GO" id="GO:0016607">
    <property type="term" value="C:nuclear speck"/>
    <property type="evidence" value="ECO:0007669"/>
    <property type="project" value="UniProtKB-SubCell"/>
</dbReference>
<keyword evidence="4" id="KW-0805">Transcription regulation</keyword>
<feature type="region of interest" description="Disordered" evidence="9">
    <location>
        <begin position="216"/>
        <end position="241"/>
    </location>
</feature>
<dbReference type="InterPro" id="IPR046370">
    <property type="entry name" value="MAML_N_sf"/>
</dbReference>
<feature type="region of interest" description="Disordered" evidence="9">
    <location>
        <begin position="978"/>
        <end position="1017"/>
    </location>
</feature>
<evidence type="ECO:0000256" key="1">
    <source>
        <dbReference type="ARBA" id="ARBA00004324"/>
    </source>
</evidence>
<proteinExistence type="inferred from homology"/>
<evidence type="ECO:0000256" key="5">
    <source>
        <dbReference type="ARBA" id="ARBA00023159"/>
    </source>
</evidence>
<dbReference type="InterPro" id="IPR019082">
    <property type="entry name" value="Mastermind-like_N"/>
</dbReference>
<feature type="compositionally biased region" description="Polar residues" evidence="9">
    <location>
        <begin position="590"/>
        <end position="623"/>
    </location>
</feature>
<feature type="region of interest" description="Disordered" evidence="9">
    <location>
        <begin position="166"/>
        <end position="195"/>
    </location>
</feature>
<feature type="compositionally biased region" description="Polar residues" evidence="9">
    <location>
        <begin position="918"/>
        <end position="931"/>
    </location>
</feature>
<keyword evidence="3" id="KW-0914">Notch signaling pathway</keyword>
<gene>
    <name evidence="12" type="primary">Maml3</name>
</gene>
<feature type="compositionally biased region" description="Low complexity" evidence="9">
    <location>
        <begin position="489"/>
        <end position="510"/>
    </location>
</feature>
<feature type="compositionally biased region" description="Polar residues" evidence="9">
    <location>
        <begin position="986"/>
        <end position="996"/>
    </location>
</feature>
<dbReference type="PANTHER" id="PTHR15692">
    <property type="entry name" value="MASTERMIND-LIKE"/>
    <property type="match status" value="1"/>
</dbReference>
<dbReference type="Gene3D" id="6.10.250.970">
    <property type="match status" value="1"/>
</dbReference>
<feature type="compositionally biased region" description="Polar residues" evidence="9">
    <location>
        <begin position="390"/>
        <end position="406"/>
    </location>
</feature>
<dbReference type="Proteomes" id="UP000081671">
    <property type="component" value="Unplaced"/>
</dbReference>
<dbReference type="AlphaFoldDB" id="A0A1S3G806"/>
<feature type="compositionally biased region" description="Low complexity" evidence="9">
    <location>
        <begin position="1102"/>
        <end position="1112"/>
    </location>
</feature>
<dbReference type="InterPro" id="IPR046369">
    <property type="entry name" value="MAML1-3"/>
</dbReference>
<comment type="subcellular location">
    <subcellularLocation>
        <location evidence="1">Nucleus speckle</location>
    </subcellularLocation>
</comment>
<dbReference type="CTD" id="55534"/>
<feature type="compositionally biased region" description="Low complexity" evidence="9">
    <location>
        <begin position="681"/>
        <end position="690"/>
    </location>
</feature>
<evidence type="ECO:0000256" key="4">
    <source>
        <dbReference type="ARBA" id="ARBA00023015"/>
    </source>
</evidence>
<dbReference type="PANTHER" id="PTHR15692:SF8">
    <property type="entry name" value="MASTERMIND-LIKE PROTEIN 3"/>
    <property type="match status" value="1"/>
</dbReference>
<feature type="region of interest" description="Disordered" evidence="9">
    <location>
        <begin position="258"/>
        <end position="287"/>
    </location>
</feature>
<evidence type="ECO:0000256" key="8">
    <source>
        <dbReference type="SAM" id="Coils"/>
    </source>
</evidence>
<comment type="similarity">
    <text evidence="2">Belongs to the mastermind family.</text>
</comment>
<keyword evidence="7" id="KW-0539">Nucleus</keyword>
<feature type="compositionally biased region" description="Low complexity" evidence="9">
    <location>
        <begin position="517"/>
        <end position="551"/>
    </location>
</feature>
<dbReference type="InterPro" id="IPR048455">
    <property type="entry name" value="MAML1_3_TAD2"/>
</dbReference>
<feature type="region of interest" description="Disordered" evidence="9">
    <location>
        <begin position="1"/>
        <end position="39"/>
    </location>
</feature>